<evidence type="ECO:0000313" key="1">
    <source>
        <dbReference type="EMBL" id="QHT32609.1"/>
    </source>
</evidence>
<sequence>MYNHMEITIFGMKFRLEILILIAVVYWILVGHVCCSCYRGGLMEGLTNAPLSGQNKRIRDWIFEKLNVEGFTGANTNYGQSAPYSLANKKPVDTSKWGMPDLTYEKGKPMNKAVQDFLNRPEQPIPLPEGEMLMFANTEFKGECCPSSFSNSMGCACVTLPQYNYLISRGGNNVPYSEY</sequence>
<accession>A0A6C0EWC3</accession>
<organism evidence="1">
    <name type="scientific">viral metagenome</name>
    <dbReference type="NCBI Taxonomy" id="1070528"/>
    <lineage>
        <taxon>unclassified sequences</taxon>
        <taxon>metagenomes</taxon>
        <taxon>organismal metagenomes</taxon>
    </lineage>
</organism>
<dbReference type="AlphaFoldDB" id="A0A6C0EWC3"/>
<dbReference type="EMBL" id="MN738945">
    <property type="protein sequence ID" value="QHT32609.1"/>
    <property type="molecule type" value="Genomic_DNA"/>
</dbReference>
<reference evidence="1" key="1">
    <citation type="journal article" date="2020" name="Nature">
        <title>Giant virus diversity and host interactions through global metagenomics.</title>
        <authorList>
            <person name="Schulz F."/>
            <person name="Roux S."/>
            <person name="Paez-Espino D."/>
            <person name="Jungbluth S."/>
            <person name="Walsh D.A."/>
            <person name="Denef V.J."/>
            <person name="McMahon K.D."/>
            <person name="Konstantinidis K.T."/>
            <person name="Eloe-Fadrosh E.A."/>
            <person name="Kyrpides N.C."/>
            <person name="Woyke T."/>
        </authorList>
    </citation>
    <scope>NUCLEOTIDE SEQUENCE</scope>
    <source>
        <strain evidence="1">GVMAG-M-3300009161-30</strain>
    </source>
</reference>
<protein>
    <submittedName>
        <fullName evidence="1">Uncharacterized protein</fullName>
    </submittedName>
</protein>
<name>A0A6C0EWC3_9ZZZZ</name>
<proteinExistence type="predicted"/>